<proteinExistence type="predicted"/>
<dbReference type="AlphaFoldDB" id="A0A0A8Y1D6"/>
<reference evidence="1" key="2">
    <citation type="journal article" date="2015" name="Data Brief">
        <title>Shoot transcriptome of the giant reed, Arundo donax.</title>
        <authorList>
            <person name="Barrero R.A."/>
            <person name="Guerrero F.D."/>
            <person name="Moolhuijzen P."/>
            <person name="Goolsby J.A."/>
            <person name="Tidwell J."/>
            <person name="Bellgard S.E."/>
            <person name="Bellgard M.I."/>
        </authorList>
    </citation>
    <scope>NUCLEOTIDE SEQUENCE</scope>
    <source>
        <tissue evidence="1">Shoot tissue taken approximately 20 cm above the soil surface</tissue>
    </source>
</reference>
<evidence type="ECO:0000313" key="1">
    <source>
        <dbReference type="EMBL" id="JAD19896.1"/>
    </source>
</evidence>
<protein>
    <submittedName>
        <fullName evidence="1">Uncharacterized protein</fullName>
    </submittedName>
</protein>
<accession>A0A0A8Y1D6</accession>
<name>A0A0A8Y1D6_ARUDO</name>
<organism evidence="1">
    <name type="scientific">Arundo donax</name>
    <name type="common">Giant reed</name>
    <name type="synonym">Donax arundinaceus</name>
    <dbReference type="NCBI Taxonomy" id="35708"/>
    <lineage>
        <taxon>Eukaryota</taxon>
        <taxon>Viridiplantae</taxon>
        <taxon>Streptophyta</taxon>
        <taxon>Embryophyta</taxon>
        <taxon>Tracheophyta</taxon>
        <taxon>Spermatophyta</taxon>
        <taxon>Magnoliopsida</taxon>
        <taxon>Liliopsida</taxon>
        <taxon>Poales</taxon>
        <taxon>Poaceae</taxon>
        <taxon>PACMAD clade</taxon>
        <taxon>Arundinoideae</taxon>
        <taxon>Arundineae</taxon>
        <taxon>Arundo</taxon>
    </lineage>
</organism>
<reference evidence="1" key="1">
    <citation type="submission" date="2014-09" db="EMBL/GenBank/DDBJ databases">
        <authorList>
            <person name="Magalhaes I.L.F."/>
            <person name="Oliveira U."/>
            <person name="Santos F.R."/>
            <person name="Vidigal T.H.D.A."/>
            <person name="Brescovit A.D."/>
            <person name="Santos A.J."/>
        </authorList>
    </citation>
    <scope>NUCLEOTIDE SEQUENCE</scope>
    <source>
        <tissue evidence="1">Shoot tissue taken approximately 20 cm above the soil surface</tissue>
    </source>
</reference>
<dbReference type="EMBL" id="GBRH01277999">
    <property type="protein sequence ID" value="JAD19896.1"/>
    <property type="molecule type" value="Transcribed_RNA"/>
</dbReference>
<sequence>MLVAESRQLTSDNNVSRGH</sequence>